<feature type="region of interest" description="Disordered" evidence="1">
    <location>
        <begin position="1"/>
        <end position="26"/>
    </location>
</feature>
<dbReference type="PROSITE" id="PS51257">
    <property type="entry name" value="PROKAR_LIPOPROTEIN"/>
    <property type="match status" value="1"/>
</dbReference>
<accession>A0AAD2FCU6</accession>
<feature type="region of interest" description="Disordered" evidence="1">
    <location>
        <begin position="53"/>
        <end position="129"/>
    </location>
</feature>
<feature type="compositionally biased region" description="Basic and acidic residues" evidence="1">
    <location>
        <begin position="114"/>
        <end position="129"/>
    </location>
</feature>
<sequence>MKPDSVHSSSSSCTISTGACASPARRDPLRCQSNAIISTNLISDTMLNAANAANGNDSTSNIPVKQDSANANATEDKDETAIKMDETNTGENIDNETHPAEAGSCQQRVSNQHVKTESQIKQDGTNIEK</sequence>
<evidence type="ECO:0000256" key="1">
    <source>
        <dbReference type="SAM" id="MobiDB-lite"/>
    </source>
</evidence>
<name>A0AAD2FCU6_9STRA</name>
<dbReference type="Proteomes" id="UP001295423">
    <property type="component" value="Unassembled WGS sequence"/>
</dbReference>
<dbReference type="EMBL" id="CAKOGP040000202">
    <property type="protein sequence ID" value="CAJ1932047.1"/>
    <property type="molecule type" value="Genomic_DNA"/>
</dbReference>
<proteinExistence type="predicted"/>
<feature type="compositionally biased region" description="Low complexity" evidence="1">
    <location>
        <begin position="8"/>
        <end position="22"/>
    </location>
</feature>
<dbReference type="AlphaFoldDB" id="A0AAD2FCU6"/>
<protein>
    <submittedName>
        <fullName evidence="2">Uncharacterized protein</fullName>
    </submittedName>
</protein>
<comment type="caution">
    <text evidence="2">The sequence shown here is derived from an EMBL/GenBank/DDBJ whole genome shotgun (WGS) entry which is preliminary data.</text>
</comment>
<organism evidence="2 3">
    <name type="scientific">Cylindrotheca closterium</name>
    <dbReference type="NCBI Taxonomy" id="2856"/>
    <lineage>
        <taxon>Eukaryota</taxon>
        <taxon>Sar</taxon>
        <taxon>Stramenopiles</taxon>
        <taxon>Ochrophyta</taxon>
        <taxon>Bacillariophyta</taxon>
        <taxon>Bacillariophyceae</taxon>
        <taxon>Bacillariophycidae</taxon>
        <taxon>Bacillariales</taxon>
        <taxon>Bacillariaceae</taxon>
        <taxon>Cylindrotheca</taxon>
    </lineage>
</organism>
<keyword evidence="3" id="KW-1185">Reference proteome</keyword>
<feature type="compositionally biased region" description="Polar residues" evidence="1">
    <location>
        <begin position="104"/>
        <end position="113"/>
    </location>
</feature>
<evidence type="ECO:0000313" key="3">
    <source>
        <dbReference type="Proteomes" id="UP001295423"/>
    </source>
</evidence>
<gene>
    <name evidence="2" type="ORF">CYCCA115_LOCUS2664</name>
</gene>
<reference evidence="2" key="1">
    <citation type="submission" date="2023-08" db="EMBL/GenBank/DDBJ databases">
        <authorList>
            <person name="Audoor S."/>
            <person name="Bilcke G."/>
        </authorList>
    </citation>
    <scope>NUCLEOTIDE SEQUENCE</scope>
</reference>
<evidence type="ECO:0000313" key="2">
    <source>
        <dbReference type="EMBL" id="CAJ1932047.1"/>
    </source>
</evidence>
<feature type="compositionally biased region" description="Polar residues" evidence="1">
    <location>
        <begin position="53"/>
        <end position="73"/>
    </location>
</feature>